<proteinExistence type="predicted"/>
<gene>
    <name evidence="1" type="ORF">MNV_1350011</name>
</gene>
<dbReference type="Proteomes" id="UP000218615">
    <property type="component" value="Unassembled WGS sequence"/>
</dbReference>
<organism evidence="1 2">
    <name type="scientific">Candidatus Methanoperedens nitratireducens</name>
    <dbReference type="NCBI Taxonomy" id="1392998"/>
    <lineage>
        <taxon>Archaea</taxon>
        <taxon>Methanobacteriati</taxon>
        <taxon>Methanobacteriota</taxon>
        <taxon>Stenosarchaea group</taxon>
        <taxon>Methanomicrobia</taxon>
        <taxon>Methanosarcinales</taxon>
        <taxon>ANME-2 cluster</taxon>
        <taxon>Candidatus Methanoperedentaceae</taxon>
        <taxon>Candidatus Methanoperedens</taxon>
    </lineage>
</organism>
<dbReference type="AlphaFoldDB" id="A0A284VKK5"/>
<dbReference type="EMBL" id="FZMP01000041">
    <property type="protein sequence ID" value="SNQ59795.1"/>
    <property type="molecule type" value="Genomic_DNA"/>
</dbReference>
<evidence type="ECO:0000313" key="1">
    <source>
        <dbReference type="EMBL" id="SNQ59795.1"/>
    </source>
</evidence>
<name>A0A284VKK5_9EURY</name>
<evidence type="ECO:0000313" key="2">
    <source>
        <dbReference type="Proteomes" id="UP000218615"/>
    </source>
</evidence>
<dbReference type="OrthoDB" id="377190at2157"/>
<keyword evidence="2" id="KW-1185">Reference proteome</keyword>
<accession>A0A284VKK5</accession>
<sequence length="56" mass="6325">MPGREEKSAGAMEKEIFMRARAGNINISFPTQEEAQDWEERLVSSLKEGGLNVKEE</sequence>
<reference evidence="2" key="1">
    <citation type="submission" date="2017-06" db="EMBL/GenBank/DDBJ databases">
        <authorList>
            <person name="Cremers G."/>
        </authorList>
    </citation>
    <scope>NUCLEOTIDE SEQUENCE [LARGE SCALE GENOMIC DNA]</scope>
</reference>
<protein>
    <submittedName>
        <fullName evidence="1">Uncharacterized protein</fullName>
    </submittedName>
</protein>
<dbReference type="RefSeq" id="WP_179293799.1">
    <property type="nucleotide sequence ID" value="NZ_FZMP01000041.1"/>
</dbReference>